<evidence type="ECO:0000256" key="3">
    <source>
        <dbReference type="ARBA" id="ARBA00022801"/>
    </source>
</evidence>
<dbReference type="InterPro" id="IPR003703">
    <property type="entry name" value="Acyl_CoA_thio"/>
</dbReference>
<dbReference type="FunFam" id="2.40.160.210:FF:000001">
    <property type="entry name" value="Acyl-CoA thioesterase II"/>
    <property type="match status" value="1"/>
</dbReference>
<dbReference type="GO" id="GO:0047617">
    <property type="term" value="F:fatty acyl-CoA hydrolase activity"/>
    <property type="evidence" value="ECO:0007669"/>
    <property type="project" value="UniProtKB-EC"/>
</dbReference>
<dbReference type="Proteomes" id="UP000266615">
    <property type="component" value="Unassembled WGS sequence"/>
</dbReference>
<proteinExistence type="inferred from homology"/>
<evidence type="ECO:0000259" key="8">
    <source>
        <dbReference type="Pfam" id="PF02551"/>
    </source>
</evidence>
<evidence type="ECO:0000313" key="11">
    <source>
        <dbReference type="Proteomes" id="UP000266615"/>
    </source>
</evidence>
<reference evidence="10 11" key="1">
    <citation type="submission" date="2018-09" db="EMBL/GenBank/DDBJ databases">
        <title>Nesterenkonia natronophila sp. nov., an alkaliphilic actinobacteriume isolated from a soda lake, and emended description of the genus Nesterenkonia.</title>
        <authorList>
            <person name="Menes R.J."/>
            <person name="Iriarte A."/>
        </authorList>
    </citation>
    <scope>NUCLEOTIDE SEQUENCE [LARGE SCALE GENOMIC DNA]</scope>
    <source>
        <strain evidence="10 11">M8</strain>
    </source>
</reference>
<dbReference type="Gene3D" id="2.40.160.210">
    <property type="entry name" value="Acyl-CoA thioesterase, double hotdog domain"/>
    <property type="match status" value="1"/>
</dbReference>
<keyword evidence="11" id="KW-1185">Reference proteome</keyword>
<dbReference type="CDD" id="cd03444">
    <property type="entry name" value="Thioesterase_II_repeat1"/>
    <property type="match status" value="1"/>
</dbReference>
<dbReference type="EMBL" id="QYZP01000003">
    <property type="protein sequence ID" value="RJN31299.1"/>
    <property type="molecule type" value="Genomic_DNA"/>
</dbReference>
<evidence type="ECO:0000256" key="5">
    <source>
        <dbReference type="ARBA" id="ARBA00050943"/>
    </source>
</evidence>
<comment type="similarity">
    <text evidence="1">Belongs to the C/M/P thioester hydrolase family.</text>
</comment>
<evidence type="ECO:0000313" key="10">
    <source>
        <dbReference type="EMBL" id="RJN31299.1"/>
    </source>
</evidence>
<dbReference type="SUPFAM" id="SSF54637">
    <property type="entry name" value="Thioesterase/thiol ester dehydrase-isomerase"/>
    <property type="match status" value="2"/>
</dbReference>
<dbReference type="InterPro" id="IPR042171">
    <property type="entry name" value="Acyl-CoA_hotdog"/>
</dbReference>
<dbReference type="InterPro" id="IPR029069">
    <property type="entry name" value="HotDog_dom_sf"/>
</dbReference>
<dbReference type="OrthoDB" id="9781019at2"/>
<accession>A0A3A4FZ90</accession>
<organism evidence="10 11">
    <name type="scientific">Nesterenkonia natronophila</name>
    <dbReference type="NCBI Taxonomy" id="2174932"/>
    <lineage>
        <taxon>Bacteria</taxon>
        <taxon>Bacillati</taxon>
        <taxon>Actinomycetota</taxon>
        <taxon>Actinomycetes</taxon>
        <taxon>Micrococcales</taxon>
        <taxon>Micrococcaceae</taxon>
        <taxon>Nesterenkonia</taxon>
    </lineage>
</organism>
<evidence type="ECO:0000256" key="7">
    <source>
        <dbReference type="ARBA" id="ARBA00079653"/>
    </source>
</evidence>
<feature type="domain" description="Acyl-CoA thioesterase-like N-terminal HotDog" evidence="9">
    <location>
        <begin position="48"/>
        <end position="124"/>
    </location>
</feature>
<dbReference type="GO" id="GO:0006637">
    <property type="term" value="P:acyl-CoA metabolic process"/>
    <property type="evidence" value="ECO:0007669"/>
    <property type="project" value="InterPro"/>
</dbReference>
<dbReference type="PANTHER" id="PTHR11066">
    <property type="entry name" value="ACYL-COA THIOESTERASE"/>
    <property type="match status" value="1"/>
</dbReference>
<dbReference type="Pfam" id="PF13622">
    <property type="entry name" value="4HBT_3"/>
    <property type="match status" value="1"/>
</dbReference>
<keyword evidence="4" id="KW-0443">Lipid metabolism</keyword>
<dbReference type="PANTHER" id="PTHR11066:SF34">
    <property type="entry name" value="ACYL-COENZYME A THIOESTERASE 8"/>
    <property type="match status" value="1"/>
</dbReference>
<dbReference type="InterPro" id="IPR025652">
    <property type="entry name" value="TesB_C"/>
</dbReference>
<feature type="domain" description="Acyl-CoA thioesterase 2 C-terminal" evidence="8">
    <location>
        <begin position="191"/>
        <end position="294"/>
    </location>
</feature>
<comment type="caution">
    <text evidence="10">The sequence shown here is derived from an EMBL/GenBank/DDBJ whole genome shotgun (WGS) entry which is preliminary data.</text>
</comment>
<comment type="catalytic activity">
    <reaction evidence="5">
        <text>a fatty acyl-CoA + H2O = a fatty acid + CoA + H(+)</text>
        <dbReference type="Rhea" id="RHEA:16781"/>
        <dbReference type="ChEBI" id="CHEBI:15377"/>
        <dbReference type="ChEBI" id="CHEBI:15378"/>
        <dbReference type="ChEBI" id="CHEBI:28868"/>
        <dbReference type="ChEBI" id="CHEBI:57287"/>
        <dbReference type="ChEBI" id="CHEBI:77636"/>
        <dbReference type="EC" id="3.1.2.20"/>
    </reaction>
    <physiologicalReaction direction="left-to-right" evidence="5">
        <dbReference type="Rhea" id="RHEA:16782"/>
    </physiologicalReaction>
</comment>
<evidence type="ECO:0000259" key="9">
    <source>
        <dbReference type="Pfam" id="PF13622"/>
    </source>
</evidence>
<sequence>MAEREYRVPTPEEAVDRLVGMLDLEALPDDGGSEDRFIAPVFEQAFWRVFGGQVLAQATTAAMRTVEPQRVVHSVHGYFLRPGDATKPIEVRVERLRDGGSFSARRSQAHQDGVPILSMISSFQTPSGGPTHQETMPVSVPQPEELPAPDALLGHIDHPVMREWGRGRPFELRHIDRPIYLEADRDRRPASAVWMKTKAPLPDDPNIHRAAILYASDYTLLEPVLRQHGYYWAKPGLKVASLDHAMWWHRPARADQWLLYVKESPSAQSSRGLGTGAIYTRTGELVATVAQEGMIRPPQGLRSKVQEQVQKRAVSAGKAQREINQRYKTAWRSRYMQ</sequence>
<comment type="subunit">
    <text evidence="2">Homotetramer.</text>
</comment>
<evidence type="ECO:0000256" key="4">
    <source>
        <dbReference type="ARBA" id="ARBA00023098"/>
    </source>
</evidence>
<evidence type="ECO:0000256" key="6">
    <source>
        <dbReference type="ARBA" id="ARBA00071120"/>
    </source>
</evidence>
<gene>
    <name evidence="10" type="ORF">D3250_10685</name>
</gene>
<dbReference type="RefSeq" id="WP_119903366.1">
    <property type="nucleotide sequence ID" value="NZ_QYZP01000003.1"/>
</dbReference>
<dbReference type="GO" id="GO:0009062">
    <property type="term" value="P:fatty acid catabolic process"/>
    <property type="evidence" value="ECO:0007669"/>
    <property type="project" value="TreeGrafter"/>
</dbReference>
<name>A0A3A4FZ90_9MICC</name>
<dbReference type="AlphaFoldDB" id="A0A3A4FZ90"/>
<keyword evidence="3" id="KW-0378">Hydrolase</keyword>
<evidence type="ECO:0000256" key="1">
    <source>
        <dbReference type="ARBA" id="ARBA00006538"/>
    </source>
</evidence>
<protein>
    <recommendedName>
        <fullName evidence="6">Acyl-CoA thioesterase 2</fullName>
    </recommendedName>
    <alternativeName>
        <fullName evidence="7">Thioesterase II</fullName>
    </alternativeName>
</protein>
<dbReference type="CDD" id="cd03445">
    <property type="entry name" value="Thioesterase_II_repeat2"/>
    <property type="match status" value="1"/>
</dbReference>
<evidence type="ECO:0000256" key="2">
    <source>
        <dbReference type="ARBA" id="ARBA00011881"/>
    </source>
</evidence>
<dbReference type="InterPro" id="IPR049449">
    <property type="entry name" value="TesB_ACOT8-like_N"/>
</dbReference>
<dbReference type="Pfam" id="PF02551">
    <property type="entry name" value="Acyl_CoA_thio"/>
    <property type="match status" value="1"/>
</dbReference>